<proteinExistence type="predicted"/>
<evidence type="ECO:0000313" key="2">
    <source>
        <dbReference type="Proteomes" id="UP000013201"/>
    </source>
</evidence>
<dbReference type="SUPFAM" id="SSF52540">
    <property type="entry name" value="P-loop containing nucleoside triphosphate hydrolases"/>
    <property type="match status" value="1"/>
</dbReference>
<protein>
    <recommendedName>
        <fullName evidence="3">Shikimate kinase</fullName>
    </recommendedName>
</protein>
<dbReference type="EMBL" id="CAVK010000122">
    <property type="protein sequence ID" value="CCW18105.1"/>
    <property type="molecule type" value="Genomic_DNA"/>
</dbReference>
<dbReference type="Gene3D" id="3.40.50.300">
    <property type="entry name" value="P-loop containing nucleotide triphosphate hydrolases"/>
    <property type="match status" value="1"/>
</dbReference>
<reference evidence="1 2" key="1">
    <citation type="submission" date="2013-03" db="EMBL/GenBank/DDBJ databases">
        <authorList>
            <person name="Le V."/>
        </authorList>
    </citation>
    <scope>NUCLEOTIDE SEQUENCE [LARGE SCALE GENOMIC DNA]</scope>
    <source>
        <strain evidence="1 2">BiD32</strain>
    </source>
</reference>
<reference evidence="2" key="2">
    <citation type="submission" date="2013-04" db="EMBL/GenBank/DDBJ databases">
        <title>Bisphenol A degrading Sphingobium sp. strain BiD32.</title>
        <authorList>
            <person name="Nielsen J.L."/>
            <person name="Zhou N.A."/>
            <person name="Kjeldal H."/>
        </authorList>
    </citation>
    <scope>NUCLEOTIDE SEQUENCE [LARGE SCALE GENOMIC DNA]</scope>
    <source>
        <strain evidence="2">BiD32</strain>
    </source>
</reference>
<sequence length="179" mass="19413">MGIEAMPRLLFLYGPAAVGKLTIARMVADRTGLALFHNHLIVDAVAAIFPFGSPEFVRLREQFWMEAMVSAIAASRSLIFTFTPEPSVASDFPQRLKARVEAAGGKLCFIALTVAADIQDARIADPGRAAFVKLRSLDLLRAIRADCDRCMATMPAPLLTLDTGLISPEQASERIIALL</sequence>
<dbReference type="Proteomes" id="UP000013201">
    <property type="component" value="Unassembled WGS sequence"/>
</dbReference>
<evidence type="ECO:0008006" key="3">
    <source>
        <dbReference type="Google" id="ProtNLM"/>
    </source>
</evidence>
<name>N1MLL8_9SPHN</name>
<dbReference type="AlphaFoldDB" id="N1MLL8"/>
<organism evidence="1 2">
    <name type="scientific">Sphingobium indicum BiD32</name>
    <dbReference type="NCBI Taxonomy" id="1301087"/>
    <lineage>
        <taxon>Bacteria</taxon>
        <taxon>Pseudomonadati</taxon>
        <taxon>Pseudomonadota</taxon>
        <taxon>Alphaproteobacteria</taxon>
        <taxon>Sphingomonadales</taxon>
        <taxon>Sphingomonadaceae</taxon>
        <taxon>Sphingobium</taxon>
    </lineage>
</organism>
<comment type="caution">
    <text evidence="1">The sequence shown here is derived from an EMBL/GenBank/DDBJ whole genome shotgun (WGS) entry which is preliminary data.</text>
</comment>
<evidence type="ECO:0000313" key="1">
    <source>
        <dbReference type="EMBL" id="CCW18105.1"/>
    </source>
</evidence>
<dbReference type="InterPro" id="IPR027417">
    <property type="entry name" value="P-loop_NTPase"/>
</dbReference>
<gene>
    <name evidence="1" type="ORF">EBBID32_24550</name>
</gene>
<accession>N1MLL8</accession>
<keyword evidence="2" id="KW-1185">Reference proteome</keyword>